<proteinExistence type="predicted"/>
<keyword evidence="2" id="KW-1185">Reference proteome</keyword>
<dbReference type="GeneID" id="66101853"/>
<dbReference type="OrthoDB" id="5987198at2759"/>
<sequence length="247" mass="28585">MDCAKIPQADTMYIPMDSESQECEQFWVSHQPFLASCGYMLRPRYHPDWIPSWKSNPHPISLLQFYEDEHVIHEGRAWRLIDATRISDGCKVVLKVVSLLANEYELRLTHFLSQPAVRRDPRNHAIPVLDVVNLPDRDISINNVVMDQRRIMPKRYHFGFDASQDGIEWNPPTELRCLAGPVDYYYIDLQFAEYFPEGRDKAIISEIADIYQLGATMLDEFGATSRHSGLSDFKPLLRNMVSVNPDE</sequence>
<evidence type="ECO:0000313" key="1">
    <source>
        <dbReference type="EMBL" id="KAG7441306.1"/>
    </source>
</evidence>
<accession>A0A9P8AN22</accession>
<comment type="caution">
    <text evidence="1">The sequence shown here is derived from an EMBL/GenBank/DDBJ whole genome shotgun (WGS) entry which is preliminary data.</text>
</comment>
<dbReference type="Proteomes" id="UP000812287">
    <property type="component" value="Unassembled WGS sequence"/>
</dbReference>
<gene>
    <name evidence="1" type="ORF">BT62DRAFT_1080180</name>
</gene>
<protein>
    <submittedName>
        <fullName evidence="1">Uncharacterized protein</fullName>
    </submittedName>
</protein>
<dbReference type="EMBL" id="MU250561">
    <property type="protein sequence ID" value="KAG7441306.1"/>
    <property type="molecule type" value="Genomic_DNA"/>
</dbReference>
<dbReference type="AlphaFoldDB" id="A0A9P8AN22"/>
<reference evidence="1" key="1">
    <citation type="submission" date="2020-11" db="EMBL/GenBank/DDBJ databases">
        <title>Adaptations for nitrogen fixation in a non-lichenized fungal sporocarp promotes dispersal by wood-feeding termites.</title>
        <authorList>
            <consortium name="DOE Joint Genome Institute"/>
            <person name="Koch R.A."/>
            <person name="Yoon G."/>
            <person name="Arayal U."/>
            <person name="Lail K."/>
            <person name="Amirebrahimi M."/>
            <person name="Labutti K."/>
            <person name="Lipzen A."/>
            <person name="Riley R."/>
            <person name="Barry K."/>
            <person name="Henrissat B."/>
            <person name="Grigoriev I.V."/>
            <person name="Herr J.R."/>
            <person name="Aime M.C."/>
        </authorList>
    </citation>
    <scope>NUCLEOTIDE SEQUENCE</scope>
    <source>
        <strain evidence="1">MCA 3950</strain>
    </source>
</reference>
<organism evidence="1 2">
    <name type="scientific">Guyanagaster necrorhizus</name>
    <dbReference type="NCBI Taxonomy" id="856835"/>
    <lineage>
        <taxon>Eukaryota</taxon>
        <taxon>Fungi</taxon>
        <taxon>Dikarya</taxon>
        <taxon>Basidiomycota</taxon>
        <taxon>Agaricomycotina</taxon>
        <taxon>Agaricomycetes</taxon>
        <taxon>Agaricomycetidae</taxon>
        <taxon>Agaricales</taxon>
        <taxon>Marasmiineae</taxon>
        <taxon>Physalacriaceae</taxon>
        <taxon>Guyanagaster</taxon>
    </lineage>
</organism>
<evidence type="ECO:0000313" key="2">
    <source>
        <dbReference type="Proteomes" id="UP000812287"/>
    </source>
</evidence>
<name>A0A9P8AN22_9AGAR</name>
<dbReference type="RefSeq" id="XP_043034806.1">
    <property type="nucleotide sequence ID" value="XM_043179559.1"/>
</dbReference>